<dbReference type="OrthoDB" id="71307at2759"/>
<feature type="transmembrane region" description="Helical" evidence="2">
    <location>
        <begin position="1097"/>
        <end position="1117"/>
    </location>
</feature>
<sequence length="1137" mass="131820">MLPQELSLEFLESNDIDFSFELYKGLYENCANPSLKEGNERDSSSEERLDYDGSDEDPVMDRRMFESSFNNNYVSLIDINDLEYKKNFSFPETLSVYDISMQKNSLNDIPLNVYPVFDSYQENDIKKCYNVVENVPSLVQDLDEINIPAPYILNIFGIPEKSRVETQVKLGIKLTPSLSVQEPFNKDFFWLKLPSWTITKEKLKLPNLRNHPKYIDPEKILTLEPSVVCASDITRNVLICSACIMRERKRAIRKKKTKFENESNRNQDSLSPVKDEEKKIILFNYPEIFRFKDNYINIPTRITCYCRHHRENIGFRILINIKDNKNQLIASTLSKPFMIIDDHKTISKIKKINGLHLVPSLLLPVPMNDNNSNQNGNIFFNEELKLATNSRNCSCSALDRMTDKNIIQPAHNSIIYLQDDTSNENKSFVVDDKFMDSESYNSLLLPTNAQQDELAAMLNVPSLVSSQVSSPEIALQMQFSIDSNLFELSSETQWSNKELHMNIDQMDFSNQVSLPVLDNDTSVELSANPIEVPIIDRLIPSEGPMHGGIEVTILGSGFHSGLTCIFGDNLSPLIHYWSSTVIVCTLPPSPVPGPVVVDFKERNLTQSDVNAKYFIYKDDNDRTLMELALQVVGMKMTGKLENALTIAMKICGLMPNDCNESNLKQQQSNLDSYKQSLISYLRSSSTFHIYKAYYYFETMFSEHDNFLNIKSDTNAFHLLYQDRPNQTLLSHVYIQELQRQIINLFSQNYYLKPIKRCNYNHVDYLNMKKTDIIEKTLGNTKENRCIYRTLYRKIFKLTYPNTYIEISNLLRLNREHMDHFIASFVFLWLNQNNFIFKKRSKPLLHAAADNFDDNDFFDTFFSSKRNNKSFKNKLNKTKKYSEAENLHYKDSLASSYNTNNESKENSCHLSQSQNNLDTQENQTIESNIKDEKNDDGIFTMQGFSEFLTMTSAKAKFASLSIPSILRTSSLPPISEISQFHPISALNSFIQQYPFINKKANSKSSNIMENDIQYNWWQHLIFGPPPPYSELSTNEDVFETSSDASEDFEFPQEKSQWYSFKWQPKAFTRSRTAEIILEQRQFIKEHAKIIQKLEKDKMLYLFWLPVLIILSIFIILNWTQKSVSIGIYDLRRTITFSI</sequence>
<keyword evidence="2" id="KW-0472">Membrane</keyword>
<dbReference type="VEuPathDB" id="FungiDB:T552_00718"/>
<organism evidence="4 5">
    <name type="scientific">Pneumocystis carinii (strain B80)</name>
    <name type="common">Rat pneumocystis pneumonia agent</name>
    <name type="synonym">Pneumocystis carinii f. sp. carinii</name>
    <dbReference type="NCBI Taxonomy" id="1408658"/>
    <lineage>
        <taxon>Eukaryota</taxon>
        <taxon>Fungi</taxon>
        <taxon>Dikarya</taxon>
        <taxon>Ascomycota</taxon>
        <taxon>Taphrinomycotina</taxon>
        <taxon>Pneumocystomycetes</taxon>
        <taxon>Pneumocystaceae</taxon>
        <taxon>Pneumocystis</taxon>
    </lineage>
</organism>
<evidence type="ECO:0000313" key="4">
    <source>
        <dbReference type="EMBL" id="KTW30241.1"/>
    </source>
</evidence>
<feature type="compositionally biased region" description="Basic and acidic residues" evidence="1">
    <location>
        <begin position="37"/>
        <end position="51"/>
    </location>
</feature>
<dbReference type="Proteomes" id="UP000054454">
    <property type="component" value="Unassembled WGS sequence"/>
</dbReference>
<protein>
    <recommendedName>
        <fullName evidence="3">IPT/TIG domain-containing protein</fullName>
    </recommendedName>
</protein>
<reference evidence="5" key="1">
    <citation type="journal article" date="2016" name="Nat. Commun.">
        <title>Genome analysis of three Pneumocystis species reveals adaptation mechanisms to life exclusively in mammalian hosts.</title>
        <authorList>
            <person name="Ma L."/>
            <person name="Chen Z."/>
            <person name="Huang D.W."/>
            <person name="Kutty G."/>
            <person name="Ishihara M."/>
            <person name="Wang H."/>
            <person name="Abouelleil A."/>
            <person name="Bishop L."/>
            <person name="Davey E."/>
            <person name="Deng R."/>
            <person name="Deng X."/>
            <person name="Fan L."/>
            <person name="Fantoni G."/>
            <person name="Fitzgerald M."/>
            <person name="Gogineni E."/>
            <person name="Goldberg J.M."/>
            <person name="Handley G."/>
            <person name="Hu X."/>
            <person name="Huber C."/>
            <person name="Jiao X."/>
            <person name="Jones K."/>
            <person name="Levin J.Z."/>
            <person name="Liu Y."/>
            <person name="Macdonald P."/>
            <person name="Melnikov A."/>
            <person name="Raley C."/>
            <person name="Sassi M."/>
            <person name="Sherman B.T."/>
            <person name="Song X."/>
            <person name="Sykes S."/>
            <person name="Tran B."/>
            <person name="Walsh L."/>
            <person name="Xia Y."/>
            <person name="Yang J."/>
            <person name="Young S."/>
            <person name="Zeng Q."/>
            <person name="Zheng X."/>
            <person name="Stephens R."/>
            <person name="Nusbaum C."/>
            <person name="Birren B.W."/>
            <person name="Azadi P."/>
            <person name="Lempicki R.A."/>
            <person name="Cuomo C.A."/>
            <person name="Kovacs J.A."/>
        </authorList>
    </citation>
    <scope>NUCLEOTIDE SEQUENCE [LARGE SCALE GENOMIC DNA]</scope>
    <source>
        <strain evidence="5">B80</strain>
    </source>
</reference>
<comment type="caution">
    <text evidence="4">The sequence shown here is derived from an EMBL/GenBank/DDBJ whole genome shotgun (WGS) entry which is preliminary data.</text>
</comment>
<gene>
    <name evidence="4" type="ORF">T552_00718</name>
</gene>
<dbReference type="CDD" id="cd00102">
    <property type="entry name" value="IPT"/>
    <property type="match status" value="1"/>
</dbReference>
<evidence type="ECO:0000313" key="5">
    <source>
        <dbReference type="Proteomes" id="UP000054454"/>
    </source>
</evidence>
<dbReference type="InterPro" id="IPR013783">
    <property type="entry name" value="Ig-like_fold"/>
</dbReference>
<dbReference type="EMBL" id="LFVZ01000003">
    <property type="protein sequence ID" value="KTW30241.1"/>
    <property type="molecule type" value="Genomic_DNA"/>
</dbReference>
<dbReference type="Gene3D" id="2.60.40.10">
    <property type="entry name" value="Immunoglobulins"/>
    <property type="match status" value="1"/>
</dbReference>
<proteinExistence type="predicted"/>
<dbReference type="InterPro" id="IPR057962">
    <property type="entry name" value="SPT23_MGA2_DBD"/>
</dbReference>
<feature type="compositionally biased region" description="Polar residues" evidence="1">
    <location>
        <begin position="907"/>
        <end position="919"/>
    </location>
</feature>
<dbReference type="InterPro" id="IPR014756">
    <property type="entry name" value="Ig_E-set"/>
</dbReference>
<accession>A0A0W4ZPF5</accession>
<dbReference type="RefSeq" id="XP_018227032.1">
    <property type="nucleotide sequence ID" value="XM_018369322.1"/>
</dbReference>
<dbReference type="AlphaFoldDB" id="A0A0W4ZPF5"/>
<dbReference type="SUPFAM" id="SSF81296">
    <property type="entry name" value="E set domains"/>
    <property type="match status" value="1"/>
</dbReference>
<evidence type="ECO:0000256" key="1">
    <source>
        <dbReference type="SAM" id="MobiDB-lite"/>
    </source>
</evidence>
<dbReference type="SMART" id="SM00429">
    <property type="entry name" value="IPT"/>
    <property type="match status" value="1"/>
</dbReference>
<feature type="region of interest" description="Disordered" evidence="1">
    <location>
        <begin position="34"/>
        <end position="57"/>
    </location>
</feature>
<evidence type="ECO:0000256" key="2">
    <source>
        <dbReference type="SAM" id="Phobius"/>
    </source>
</evidence>
<evidence type="ECO:0000259" key="3">
    <source>
        <dbReference type="SMART" id="SM00429"/>
    </source>
</evidence>
<feature type="domain" description="IPT/TIG" evidence="3">
    <location>
        <begin position="532"/>
        <end position="617"/>
    </location>
</feature>
<dbReference type="Pfam" id="PF25603">
    <property type="entry name" value="SPT23_MGA2_DBD"/>
    <property type="match status" value="1"/>
</dbReference>
<name>A0A0W4ZPF5_PNEC8</name>
<dbReference type="InterPro" id="IPR002909">
    <property type="entry name" value="IPT_dom"/>
</dbReference>
<keyword evidence="5" id="KW-1185">Reference proteome</keyword>
<keyword evidence="2" id="KW-0812">Transmembrane</keyword>
<dbReference type="GeneID" id="28935524"/>
<keyword evidence="2" id="KW-1133">Transmembrane helix</keyword>
<feature type="region of interest" description="Disordered" evidence="1">
    <location>
        <begin position="897"/>
        <end position="919"/>
    </location>
</feature>
<dbReference type="Pfam" id="PF01833">
    <property type="entry name" value="TIG"/>
    <property type="match status" value="1"/>
</dbReference>